<evidence type="ECO:0000256" key="1">
    <source>
        <dbReference type="ARBA" id="ARBA00023015"/>
    </source>
</evidence>
<dbReference type="PRINTS" id="PR00040">
    <property type="entry name" value="HTHMERR"/>
</dbReference>
<dbReference type="GO" id="GO:0003700">
    <property type="term" value="F:DNA-binding transcription factor activity"/>
    <property type="evidence" value="ECO:0007669"/>
    <property type="project" value="InterPro"/>
</dbReference>
<dbReference type="PANTHER" id="PTHR30204:SF92">
    <property type="entry name" value="HTH-TYPE TRANSCRIPTIONAL REGULATOR ZNTR"/>
    <property type="match status" value="1"/>
</dbReference>
<organism evidence="5 6">
    <name type="scientific">Qipengyuania algicida</name>
    <dbReference type="NCBI Taxonomy" id="1836209"/>
    <lineage>
        <taxon>Bacteria</taxon>
        <taxon>Pseudomonadati</taxon>
        <taxon>Pseudomonadota</taxon>
        <taxon>Alphaproteobacteria</taxon>
        <taxon>Sphingomonadales</taxon>
        <taxon>Erythrobacteraceae</taxon>
        <taxon>Qipengyuania</taxon>
    </lineage>
</organism>
<dbReference type="Proteomes" id="UP000439780">
    <property type="component" value="Unassembled WGS sequence"/>
</dbReference>
<dbReference type="Pfam" id="PF09278">
    <property type="entry name" value="MerR-DNA-bind"/>
    <property type="match status" value="1"/>
</dbReference>
<proteinExistence type="predicted"/>
<evidence type="ECO:0000256" key="3">
    <source>
        <dbReference type="ARBA" id="ARBA00023163"/>
    </source>
</evidence>
<dbReference type="CDD" id="cd04785">
    <property type="entry name" value="HTH_CadR-PbrR-like"/>
    <property type="match status" value="1"/>
</dbReference>
<gene>
    <name evidence="5" type="ORF">GRI58_13640</name>
</gene>
<dbReference type="AlphaFoldDB" id="A0A845AGW9"/>
<dbReference type="PANTHER" id="PTHR30204">
    <property type="entry name" value="REDOX-CYCLING DRUG-SENSING TRANSCRIPTIONAL ACTIVATOR SOXR"/>
    <property type="match status" value="1"/>
</dbReference>
<dbReference type="SMART" id="SM00422">
    <property type="entry name" value="HTH_MERR"/>
    <property type="match status" value="1"/>
</dbReference>
<sequence length="136" mass="15028">MRIGELARRTGVRVETIRWYEKAGLLEEPDRSASNYREYDKASLDRLTFIKRGRDLGFSLDQVSQLMNLTRSPGENCATVDAIAVHHLTAIDRKIADLTALRRELTGLVDSCAGGSIGDCDILRALSPEGDHESAP</sequence>
<name>A0A845AGW9_9SPHN</name>
<dbReference type="EMBL" id="WTYA01000012">
    <property type="protein sequence ID" value="MXP29852.1"/>
    <property type="molecule type" value="Genomic_DNA"/>
</dbReference>
<reference evidence="5 6" key="1">
    <citation type="submission" date="2019-12" db="EMBL/GenBank/DDBJ databases">
        <title>Genomic-based taxomic classification of the family Erythrobacteraceae.</title>
        <authorList>
            <person name="Xu L."/>
        </authorList>
    </citation>
    <scope>NUCLEOTIDE SEQUENCE [LARGE SCALE GENOMIC DNA]</scope>
    <source>
        <strain evidence="5 6">KEMB 9005-328</strain>
    </source>
</reference>
<accession>A0A845AGW9</accession>
<dbReference type="InterPro" id="IPR009061">
    <property type="entry name" value="DNA-bd_dom_put_sf"/>
</dbReference>
<protein>
    <submittedName>
        <fullName evidence="5">MerR family DNA-binding protein</fullName>
    </submittedName>
</protein>
<evidence type="ECO:0000313" key="5">
    <source>
        <dbReference type="EMBL" id="MXP29852.1"/>
    </source>
</evidence>
<evidence type="ECO:0000313" key="6">
    <source>
        <dbReference type="Proteomes" id="UP000439780"/>
    </source>
</evidence>
<keyword evidence="1" id="KW-0805">Transcription regulation</keyword>
<evidence type="ECO:0000256" key="2">
    <source>
        <dbReference type="ARBA" id="ARBA00023125"/>
    </source>
</evidence>
<evidence type="ECO:0000259" key="4">
    <source>
        <dbReference type="PROSITE" id="PS50937"/>
    </source>
</evidence>
<dbReference type="PROSITE" id="PS50937">
    <property type="entry name" value="HTH_MERR_2"/>
    <property type="match status" value="1"/>
</dbReference>
<keyword evidence="6" id="KW-1185">Reference proteome</keyword>
<comment type="caution">
    <text evidence="5">The sequence shown here is derived from an EMBL/GenBank/DDBJ whole genome shotgun (WGS) entry which is preliminary data.</text>
</comment>
<dbReference type="OrthoDB" id="9802944at2"/>
<keyword evidence="2 5" id="KW-0238">DNA-binding</keyword>
<dbReference type="Gene3D" id="1.10.1660.10">
    <property type="match status" value="1"/>
</dbReference>
<keyword evidence="3" id="KW-0804">Transcription</keyword>
<dbReference type="GO" id="GO:0003677">
    <property type="term" value="F:DNA binding"/>
    <property type="evidence" value="ECO:0007669"/>
    <property type="project" value="UniProtKB-KW"/>
</dbReference>
<dbReference type="InterPro" id="IPR047057">
    <property type="entry name" value="MerR_fam"/>
</dbReference>
<feature type="domain" description="HTH merR-type" evidence="4">
    <location>
        <begin position="1"/>
        <end position="69"/>
    </location>
</feature>
<dbReference type="InterPro" id="IPR000551">
    <property type="entry name" value="MerR-type_HTH_dom"/>
</dbReference>
<dbReference type="RefSeq" id="WP_160754153.1">
    <property type="nucleotide sequence ID" value="NZ_WTYA01000012.1"/>
</dbReference>
<dbReference type="Pfam" id="PF00376">
    <property type="entry name" value="MerR"/>
    <property type="match status" value="1"/>
</dbReference>
<dbReference type="InterPro" id="IPR015358">
    <property type="entry name" value="Tscrpt_reg_MerR_DNA-bd"/>
</dbReference>
<dbReference type="SUPFAM" id="SSF46955">
    <property type="entry name" value="Putative DNA-binding domain"/>
    <property type="match status" value="1"/>
</dbReference>